<dbReference type="AlphaFoldDB" id="A0A7J6F202"/>
<name>A0A7J6F202_CANSA</name>
<dbReference type="GO" id="GO:0016746">
    <property type="term" value="F:acyltransferase activity"/>
    <property type="evidence" value="ECO:0007669"/>
    <property type="project" value="UniProtKB-KW"/>
</dbReference>
<evidence type="ECO:0000256" key="2">
    <source>
        <dbReference type="ARBA" id="ARBA00022679"/>
    </source>
</evidence>
<dbReference type="PANTHER" id="PTHR31623">
    <property type="entry name" value="F21J9.9"/>
    <property type="match status" value="1"/>
</dbReference>
<dbReference type="Pfam" id="PF02458">
    <property type="entry name" value="Transferase"/>
    <property type="match status" value="1"/>
</dbReference>
<evidence type="ECO:0000256" key="1">
    <source>
        <dbReference type="ARBA" id="ARBA00009861"/>
    </source>
</evidence>
<gene>
    <name evidence="4" type="ORF">G4B88_028588</name>
</gene>
<organism evidence="4 5">
    <name type="scientific">Cannabis sativa</name>
    <name type="common">Hemp</name>
    <name type="synonym">Marijuana</name>
    <dbReference type="NCBI Taxonomy" id="3483"/>
    <lineage>
        <taxon>Eukaryota</taxon>
        <taxon>Viridiplantae</taxon>
        <taxon>Streptophyta</taxon>
        <taxon>Embryophyta</taxon>
        <taxon>Tracheophyta</taxon>
        <taxon>Spermatophyta</taxon>
        <taxon>Magnoliopsida</taxon>
        <taxon>eudicotyledons</taxon>
        <taxon>Gunneridae</taxon>
        <taxon>Pentapetalae</taxon>
        <taxon>rosids</taxon>
        <taxon>fabids</taxon>
        <taxon>Rosales</taxon>
        <taxon>Cannabaceae</taxon>
        <taxon>Cannabis</taxon>
    </lineage>
</organism>
<dbReference type="Gene3D" id="3.30.559.10">
    <property type="entry name" value="Chloramphenicol acetyltransferase-like domain"/>
    <property type="match status" value="2"/>
</dbReference>
<dbReference type="EMBL" id="JAATIQ010000280">
    <property type="protein sequence ID" value="KAF4364665.1"/>
    <property type="molecule type" value="Genomic_DNA"/>
</dbReference>
<keyword evidence="2" id="KW-0808">Transferase</keyword>
<dbReference type="PANTHER" id="PTHR31623:SF46">
    <property type="entry name" value="VINORINE SYNTHASE-LIKE"/>
    <property type="match status" value="1"/>
</dbReference>
<evidence type="ECO:0000256" key="3">
    <source>
        <dbReference type="ARBA" id="ARBA00023315"/>
    </source>
</evidence>
<keyword evidence="3" id="KW-0012">Acyltransferase</keyword>
<comment type="similarity">
    <text evidence="1">Belongs to the plant acyltransferase family.</text>
</comment>
<protein>
    <submittedName>
        <fullName evidence="4">Uncharacterized protein</fullName>
    </submittedName>
</protein>
<accession>A0A7J6F202</accession>
<dbReference type="InterPro" id="IPR023213">
    <property type="entry name" value="CAT-like_dom_sf"/>
</dbReference>
<reference evidence="4 5" key="1">
    <citation type="journal article" date="2020" name="bioRxiv">
        <title>Sequence and annotation of 42 cannabis genomes reveals extensive copy number variation in cannabinoid synthesis and pathogen resistance genes.</title>
        <authorList>
            <person name="Mckernan K.J."/>
            <person name="Helbert Y."/>
            <person name="Kane L.T."/>
            <person name="Ebling H."/>
            <person name="Zhang L."/>
            <person name="Liu B."/>
            <person name="Eaton Z."/>
            <person name="Mclaughlin S."/>
            <person name="Kingan S."/>
            <person name="Baybayan P."/>
            <person name="Concepcion G."/>
            <person name="Jordan M."/>
            <person name="Riva A."/>
            <person name="Barbazuk W."/>
            <person name="Harkins T."/>
        </authorList>
    </citation>
    <scope>NUCLEOTIDE SEQUENCE [LARGE SCALE GENOMIC DNA]</scope>
    <source>
        <strain evidence="5">cv. Jamaican Lion 4</strain>
        <tissue evidence="4">Leaf</tissue>
    </source>
</reference>
<dbReference type="Proteomes" id="UP000583929">
    <property type="component" value="Unassembled WGS sequence"/>
</dbReference>
<evidence type="ECO:0000313" key="5">
    <source>
        <dbReference type="Proteomes" id="UP000583929"/>
    </source>
</evidence>
<proteinExistence type="inferred from homology"/>
<keyword evidence="5" id="KW-1185">Reference proteome</keyword>
<evidence type="ECO:0000313" key="4">
    <source>
        <dbReference type="EMBL" id="KAF4364665.1"/>
    </source>
</evidence>
<comment type="caution">
    <text evidence="4">The sequence shown here is derived from an EMBL/GenBank/DDBJ whole genome shotgun (WGS) entry which is preliminary data.</text>
</comment>
<sequence>MNIEVEAISNEIIKPSYPTPKNLERYKLSLLDQSSPKFYNPLVFYYTKKNTTTIINPAIILKRSLSAILTHYYPLAGRLEKHGQFIHCNDEGVPFVETQVNGRLSHVMSNPIAQELDIFCPLISRHDESDDAHQILFAAQLNMFECGGIAVGISFSDKIADALSWMKFVKTWALMARSGTTTMLPKSLHPEFVSSILFPPRPQSMIEAKTCVMKKGIITKIFVFNGFAIEALRAMYSDKENNIRPSRVETLSTFIISRFEAALSAATEVAKLKKERVYTILHTVNLHPRMNPPLAENSFGNFLVFAGTHIPASSINGEASITNGIVKKIREAIKKVNKEYLDKLQKGEEDEQLSMIEQSSKKIEKSGGEVIEFQVTSLSRFHFYEMDFGWGKPDWNSTAAWNFDKIIAFFDTNDGDGIEAYVSLKEEDMAKFEADKQLRTTASCTVDATTVTVKHNHLTSCIDRAIESHCRRRSLSSWWSPGLVDRDWGEEEVRVLGFGAWEFWVSGFWVSWSVGGSDAAQGGRGWLSALGFARVC</sequence>